<gene>
    <name evidence="2" type="ORF">P9854_26520</name>
</gene>
<organism evidence="2 3">
    <name type="scientific">Serratia nevei</name>
    <dbReference type="NCBI Taxonomy" id="2703794"/>
    <lineage>
        <taxon>Bacteria</taxon>
        <taxon>Pseudomonadati</taxon>
        <taxon>Pseudomonadota</taxon>
        <taxon>Gammaproteobacteria</taxon>
        <taxon>Enterobacterales</taxon>
        <taxon>Yersiniaceae</taxon>
        <taxon>Serratia</taxon>
    </lineage>
</organism>
<dbReference type="EMBL" id="JARTLO010000064">
    <property type="protein sequence ID" value="MDK4769309.1"/>
    <property type="molecule type" value="Genomic_DNA"/>
</dbReference>
<evidence type="ECO:0000259" key="1">
    <source>
        <dbReference type="Pfam" id="PF09414"/>
    </source>
</evidence>
<feature type="domain" description="RNA ligase" evidence="1">
    <location>
        <begin position="35"/>
        <end position="196"/>
    </location>
</feature>
<keyword evidence="2" id="KW-0436">Ligase</keyword>
<comment type="caution">
    <text evidence="2">The sequence shown here is derived from an EMBL/GenBank/DDBJ whole genome shotgun (WGS) entry which is preliminary data.</text>
</comment>
<accession>A0AAW6XFU7</accession>
<dbReference type="Proteomes" id="UP001173597">
    <property type="component" value="Unassembled WGS sequence"/>
</dbReference>
<dbReference type="InterPro" id="IPR052732">
    <property type="entry name" value="Cell-binding_unc_protein"/>
</dbReference>
<reference evidence="2" key="1">
    <citation type="submission" date="2023-01" db="EMBL/GenBank/DDBJ databases">
        <title>Genomic dissection of endemic carbapenem resistance: metallo-beta-lactamase gene dissemination through clonal, plasmid and integron transfer pathways.</title>
        <authorList>
            <person name="Macesic N."/>
        </authorList>
    </citation>
    <scope>NUCLEOTIDE SEQUENCE</scope>
    <source>
        <strain evidence="2">CPO573</strain>
    </source>
</reference>
<name>A0AAW6XFU7_9GAMM</name>
<dbReference type="Pfam" id="PF09414">
    <property type="entry name" value="RNA_ligase"/>
    <property type="match status" value="1"/>
</dbReference>
<protein>
    <submittedName>
        <fullName evidence="2">RNA ligase family protein</fullName>
    </submittedName>
</protein>
<proteinExistence type="predicted"/>
<dbReference type="GO" id="GO:0016874">
    <property type="term" value="F:ligase activity"/>
    <property type="evidence" value="ECO:0007669"/>
    <property type="project" value="UniProtKB-KW"/>
</dbReference>
<sequence>MFKFPSTPHLLGSDFIDIRKDKIMPPAEVKDMLSKEIIVEEKIDGANLGISFNSYGDLILQNRGKIITSPLTGQWIGVHKWINEKIESFFDTLSDHYIIFGEWCFATHSIYYDSLPDWFLGFDVFDKKENVFIDINRRNEIFKKCNITPVPLVSIGQFTISEIYEMITISAFSTNKSEGVYLKQENDRQVIKRAKIVRDDFIQNIDEHWSKKTLVKNKVTYNKNHH</sequence>
<evidence type="ECO:0000313" key="3">
    <source>
        <dbReference type="Proteomes" id="UP001173597"/>
    </source>
</evidence>
<dbReference type="Gene3D" id="3.30.470.30">
    <property type="entry name" value="DNA ligase/mRNA capping enzyme"/>
    <property type="match status" value="1"/>
</dbReference>
<dbReference type="PANTHER" id="PTHR43883">
    <property type="entry name" value="SLR0207 PROTEIN"/>
    <property type="match status" value="1"/>
</dbReference>
<dbReference type="PANTHER" id="PTHR43883:SF1">
    <property type="entry name" value="GLUCONOKINASE"/>
    <property type="match status" value="1"/>
</dbReference>
<dbReference type="InterPro" id="IPR021122">
    <property type="entry name" value="RNA_ligase_dom_REL/Rnl2"/>
</dbReference>
<dbReference type="SUPFAM" id="SSF56091">
    <property type="entry name" value="DNA ligase/mRNA capping enzyme, catalytic domain"/>
    <property type="match status" value="1"/>
</dbReference>
<dbReference type="RefSeq" id="WP_201621394.1">
    <property type="nucleotide sequence ID" value="NZ_JARTLO010000064.1"/>
</dbReference>
<dbReference type="AlphaFoldDB" id="A0AAW6XFU7"/>
<evidence type="ECO:0000313" key="2">
    <source>
        <dbReference type="EMBL" id="MDK4769309.1"/>
    </source>
</evidence>